<dbReference type="GeneID" id="14913277"/>
<evidence type="ECO:0000313" key="4">
    <source>
        <dbReference type="Proteomes" id="UP000011083"/>
    </source>
</evidence>
<dbReference type="SUPFAM" id="SSF50729">
    <property type="entry name" value="PH domain-like"/>
    <property type="match status" value="1"/>
</dbReference>
<protein>
    <submittedName>
        <fullName evidence="3">RhoGEF domain containing protein</fullName>
    </submittedName>
</protein>
<dbReference type="Proteomes" id="UP000011083">
    <property type="component" value="Unassembled WGS sequence"/>
</dbReference>
<dbReference type="InterPro" id="IPR051092">
    <property type="entry name" value="FYVE_RhoGEF_PH"/>
</dbReference>
<dbReference type="GO" id="GO:0005085">
    <property type="term" value="F:guanyl-nucleotide exchange factor activity"/>
    <property type="evidence" value="ECO:0007669"/>
    <property type="project" value="InterPro"/>
</dbReference>
<dbReference type="KEGG" id="acan:ACA1_093710"/>
<evidence type="ECO:0000256" key="1">
    <source>
        <dbReference type="SAM" id="MobiDB-lite"/>
    </source>
</evidence>
<keyword evidence="4" id="KW-1185">Reference proteome</keyword>
<dbReference type="VEuPathDB" id="AmoebaDB:ACA1_093710"/>
<dbReference type="RefSeq" id="XP_004334838.1">
    <property type="nucleotide sequence ID" value="XM_004334790.1"/>
</dbReference>
<reference evidence="3 4" key="1">
    <citation type="journal article" date="2013" name="Genome Biol.">
        <title>Genome of Acanthamoeba castellanii highlights extensive lateral gene transfer and early evolution of tyrosine kinase signaling.</title>
        <authorList>
            <person name="Clarke M."/>
            <person name="Lohan A.J."/>
            <person name="Liu B."/>
            <person name="Lagkouvardos I."/>
            <person name="Roy S."/>
            <person name="Zafar N."/>
            <person name="Bertelli C."/>
            <person name="Schilde C."/>
            <person name="Kianianmomeni A."/>
            <person name="Burglin T.R."/>
            <person name="Frech C."/>
            <person name="Turcotte B."/>
            <person name="Kopec K.O."/>
            <person name="Synnott J.M."/>
            <person name="Choo C."/>
            <person name="Paponov I."/>
            <person name="Finkler A."/>
            <person name="Soon Heng Tan C."/>
            <person name="Hutchins A.P."/>
            <person name="Weinmeier T."/>
            <person name="Rattei T."/>
            <person name="Chu J.S."/>
            <person name="Gimenez G."/>
            <person name="Irimia M."/>
            <person name="Rigden D.J."/>
            <person name="Fitzpatrick D.A."/>
            <person name="Lorenzo-Morales J."/>
            <person name="Bateman A."/>
            <person name="Chiu C.H."/>
            <person name="Tang P."/>
            <person name="Hegemann P."/>
            <person name="Fromm H."/>
            <person name="Raoult D."/>
            <person name="Greub G."/>
            <person name="Miranda-Saavedra D."/>
            <person name="Chen N."/>
            <person name="Nash P."/>
            <person name="Ginger M.L."/>
            <person name="Horn M."/>
            <person name="Schaap P."/>
            <person name="Caler L."/>
            <person name="Loftus B."/>
        </authorList>
    </citation>
    <scope>NUCLEOTIDE SEQUENCE [LARGE SCALE GENOMIC DNA]</scope>
    <source>
        <strain evidence="3 4">Neff</strain>
    </source>
</reference>
<dbReference type="STRING" id="1257118.L8GIB0"/>
<dbReference type="OrthoDB" id="1716625at2759"/>
<evidence type="ECO:0000259" key="2">
    <source>
        <dbReference type="PROSITE" id="PS50010"/>
    </source>
</evidence>
<accession>L8GIB0</accession>
<feature type="region of interest" description="Disordered" evidence="1">
    <location>
        <begin position="73"/>
        <end position="116"/>
    </location>
</feature>
<dbReference type="AlphaFoldDB" id="L8GIB0"/>
<evidence type="ECO:0000313" key="3">
    <source>
        <dbReference type="EMBL" id="ELR12825.1"/>
    </source>
</evidence>
<dbReference type="GO" id="GO:0005737">
    <property type="term" value="C:cytoplasm"/>
    <property type="evidence" value="ECO:0007669"/>
    <property type="project" value="TreeGrafter"/>
</dbReference>
<dbReference type="EMBL" id="KB008103">
    <property type="protein sequence ID" value="ELR12825.1"/>
    <property type="molecule type" value="Genomic_DNA"/>
</dbReference>
<dbReference type="InterPro" id="IPR011993">
    <property type="entry name" value="PH-like_dom_sf"/>
</dbReference>
<dbReference type="Pfam" id="PF00621">
    <property type="entry name" value="RhoGEF"/>
    <property type="match status" value="1"/>
</dbReference>
<dbReference type="Gene3D" id="1.20.900.10">
    <property type="entry name" value="Dbl homology (DH) domain"/>
    <property type="match status" value="1"/>
</dbReference>
<feature type="domain" description="DH" evidence="2">
    <location>
        <begin position="122"/>
        <end position="309"/>
    </location>
</feature>
<dbReference type="PANTHER" id="PTHR12673">
    <property type="entry name" value="FACIOGENITAL DYSPLASIA PROTEIN"/>
    <property type="match status" value="1"/>
</dbReference>
<feature type="compositionally biased region" description="Polar residues" evidence="1">
    <location>
        <begin position="77"/>
        <end position="87"/>
    </location>
</feature>
<dbReference type="PROSITE" id="PS50010">
    <property type="entry name" value="DH_2"/>
    <property type="match status" value="1"/>
</dbReference>
<feature type="compositionally biased region" description="Acidic residues" evidence="1">
    <location>
        <begin position="88"/>
        <end position="99"/>
    </location>
</feature>
<gene>
    <name evidence="3" type="ORF">ACA1_093710</name>
</gene>
<name>L8GIB0_ACACF</name>
<dbReference type="InterPro" id="IPR000219">
    <property type="entry name" value="DH_dom"/>
</dbReference>
<proteinExistence type="predicted"/>
<sequence length="478" mass="54024">METVIPIAVHAPGEEKRCLTSKTSGRMITLRFDDIVEKLKQMEEQESGEAWVEDEEEWEKAGKAKSLATAGKHLENTTEGQTSSQQGVEEDEDVDEECEPGLTPRPGEGSQIDDPELARAKRRMNVLVEIVETEKDYYRDLEILNNLYLQPLRKGRILPDTELGLIFSTLPTLLSINKSLLDALQVRVNACQGLPDEDVCMGDLFLEHTDYLKLYGTFCSRQAEALRAIRRNKATNATFQTFILKAQNKPQCRKLDLKSFLIKPVQRICQYPLLLQELLKHTPDAHKDRASVELALEKLLAIAEHVNDATERAYSIAKIIELRHTIQGLQNLELINPKRSFVGEAAFTELNKKRQVDKTLQLFLFSDCLLVCEPLKGAAAKIQHANKTAATARASVRLQGPLYAFKQYFLLHEVVFKDISDSSLPLLQMVSAGKGKVGKTKERDRAYTYDLANSSSYRTLCAGSLKDKARWIDIWEFN</sequence>
<dbReference type="PANTHER" id="PTHR12673:SF159">
    <property type="entry name" value="LD03170P"/>
    <property type="match status" value="1"/>
</dbReference>
<dbReference type="SMART" id="SM00325">
    <property type="entry name" value="RhoGEF"/>
    <property type="match status" value="1"/>
</dbReference>
<organism evidence="3 4">
    <name type="scientific">Acanthamoeba castellanii (strain ATCC 30010 / Neff)</name>
    <dbReference type="NCBI Taxonomy" id="1257118"/>
    <lineage>
        <taxon>Eukaryota</taxon>
        <taxon>Amoebozoa</taxon>
        <taxon>Discosea</taxon>
        <taxon>Longamoebia</taxon>
        <taxon>Centramoebida</taxon>
        <taxon>Acanthamoebidae</taxon>
        <taxon>Acanthamoeba</taxon>
    </lineage>
</organism>
<dbReference type="OMA" id="RPHAEID"/>
<dbReference type="Gene3D" id="2.30.29.30">
    <property type="entry name" value="Pleckstrin-homology domain (PH domain)/Phosphotyrosine-binding domain (PTB)"/>
    <property type="match status" value="1"/>
</dbReference>
<dbReference type="InterPro" id="IPR035899">
    <property type="entry name" value="DBL_dom_sf"/>
</dbReference>
<dbReference type="SUPFAM" id="SSF48065">
    <property type="entry name" value="DBL homology domain (DH-domain)"/>
    <property type="match status" value="1"/>
</dbReference>
<dbReference type="CDD" id="cd00160">
    <property type="entry name" value="RhoGEF"/>
    <property type="match status" value="1"/>
</dbReference>